<organism evidence="1 2">
    <name type="scientific">Pseudomonas piscis</name>
    <dbReference type="NCBI Taxonomy" id="2614538"/>
    <lineage>
        <taxon>Bacteria</taxon>
        <taxon>Pseudomonadati</taxon>
        <taxon>Pseudomonadota</taxon>
        <taxon>Gammaproteobacteria</taxon>
        <taxon>Pseudomonadales</taxon>
        <taxon>Pseudomonadaceae</taxon>
        <taxon>Pseudomonas</taxon>
    </lineage>
</organism>
<sequence>MLDDKIISIAEKFELDEIADAAYWHTVETLIDCEPDFIPSAFYDLVARDGNPSIGRISSGLFYSAGCSSYSAQVMGEKKDRHLAFRINRDVWKMDGMTITAPDGRVHDLVITGQRINGIEYTNIDDPDTYRALADCAGLALENHDFETYQRARPLLLASAFKKCPECLDRFAAREDCQPCAGRGFVARGNPGSTV</sequence>
<dbReference type="Proteomes" id="UP001237292">
    <property type="component" value="Chromosome"/>
</dbReference>
<name>A0ABY9NNE4_9PSED</name>
<protein>
    <submittedName>
        <fullName evidence="1">Uncharacterized protein</fullName>
    </submittedName>
</protein>
<evidence type="ECO:0000313" key="2">
    <source>
        <dbReference type="Proteomes" id="UP001237292"/>
    </source>
</evidence>
<accession>A0ABY9NNE4</accession>
<gene>
    <name evidence="1" type="ORF">QL104_10660</name>
</gene>
<evidence type="ECO:0000313" key="1">
    <source>
        <dbReference type="EMBL" id="WMN19845.1"/>
    </source>
</evidence>
<dbReference type="RefSeq" id="WP_282878417.1">
    <property type="nucleotide sequence ID" value="NZ_CP133164.1"/>
</dbReference>
<keyword evidence="2" id="KW-1185">Reference proteome</keyword>
<proteinExistence type="predicted"/>
<reference evidence="1 2" key="1">
    <citation type="journal article" date="2023" name="Access Microbiol">
        <title>The genome of a steinernematid-associated Pseudomonas piscis bacterium encodes the biosynthesis of insect toxins.</title>
        <authorList>
            <person name="Awori R.M."/>
            <person name="Hendre P."/>
            <person name="Amugune N.O."/>
        </authorList>
    </citation>
    <scope>NUCLEOTIDE SEQUENCE [LARGE SCALE GENOMIC DNA]</scope>
    <source>
        <strain evidence="1 2">75</strain>
    </source>
</reference>
<dbReference type="EMBL" id="CP133164">
    <property type="protein sequence ID" value="WMN19845.1"/>
    <property type="molecule type" value="Genomic_DNA"/>
</dbReference>